<dbReference type="EMBL" id="JAWZYT010000995">
    <property type="protein sequence ID" value="KAK4316701.1"/>
    <property type="molecule type" value="Genomic_DNA"/>
</dbReference>
<gene>
    <name evidence="3" type="ORF">Pmani_012164</name>
    <name evidence="2" type="ORF">Pmani_015002</name>
</gene>
<feature type="compositionally biased region" description="Pro residues" evidence="1">
    <location>
        <begin position="43"/>
        <end position="58"/>
    </location>
</feature>
<organism evidence="3 4">
    <name type="scientific">Petrolisthes manimaculis</name>
    <dbReference type="NCBI Taxonomy" id="1843537"/>
    <lineage>
        <taxon>Eukaryota</taxon>
        <taxon>Metazoa</taxon>
        <taxon>Ecdysozoa</taxon>
        <taxon>Arthropoda</taxon>
        <taxon>Crustacea</taxon>
        <taxon>Multicrustacea</taxon>
        <taxon>Malacostraca</taxon>
        <taxon>Eumalacostraca</taxon>
        <taxon>Eucarida</taxon>
        <taxon>Decapoda</taxon>
        <taxon>Pleocyemata</taxon>
        <taxon>Anomura</taxon>
        <taxon>Galatheoidea</taxon>
        <taxon>Porcellanidae</taxon>
        <taxon>Petrolisthes</taxon>
    </lineage>
</organism>
<keyword evidence="4" id="KW-1185">Reference proteome</keyword>
<proteinExistence type="predicted"/>
<evidence type="ECO:0000313" key="2">
    <source>
        <dbReference type="EMBL" id="KAK4313665.1"/>
    </source>
</evidence>
<comment type="caution">
    <text evidence="3">The sequence shown here is derived from an EMBL/GenBank/DDBJ whole genome shotgun (WGS) entry which is preliminary data.</text>
</comment>
<dbReference type="AlphaFoldDB" id="A0AAE1UDI9"/>
<feature type="region of interest" description="Disordered" evidence="1">
    <location>
        <begin position="22"/>
        <end position="77"/>
    </location>
</feature>
<reference evidence="3" key="1">
    <citation type="submission" date="2023-11" db="EMBL/GenBank/DDBJ databases">
        <title>Genome assemblies of two species of porcelain crab, Petrolisthes cinctipes and Petrolisthes manimaculis (Anomura: Porcellanidae).</title>
        <authorList>
            <person name="Angst P."/>
        </authorList>
    </citation>
    <scope>NUCLEOTIDE SEQUENCE</scope>
    <source>
        <strain evidence="3">PB745_02</strain>
        <tissue evidence="3">Gill</tissue>
    </source>
</reference>
<evidence type="ECO:0000313" key="3">
    <source>
        <dbReference type="EMBL" id="KAK4316701.1"/>
    </source>
</evidence>
<dbReference type="Proteomes" id="UP001292094">
    <property type="component" value="Unassembled WGS sequence"/>
</dbReference>
<evidence type="ECO:0000313" key="4">
    <source>
        <dbReference type="Proteomes" id="UP001292094"/>
    </source>
</evidence>
<name>A0AAE1UDI9_9EUCA</name>
<evidence type="ECO:0000256" key="1">
    <source>
        <dbReference type="SAM" id="MobiDB-lite"/>
    </source>
</evidence>
<protein>
    <submittedName>
        <fullName evidence="3">Uncharacterized protein</fullName>
    </submittedName>
</protein>
<dbReference type="EMBL" id="JAWZYT010001277">
    <property type="protein sequence ID" value="KAK4313665.1"/>
    <property type="molecule type" value="Genomic_DNA"/>
</dbReference>
<sequence length="77" mass="8462">MNRLAPPRLRKVSVRFLRRLQLSHPAKDQLVSPNGSSDSDPECGPPTGPNPAPDPHLPAPHIKYMPISNVDPAWPQP</sequence>
<accession>A0AAE1UDI9</accession>